<feature type="repeat" description="FG-GAP" evidence="12">
    <location>
        <begin position="419"/>
        <end position="483"/>
    </location>
</feature>
<evidence type="ECO:0000256" key="4">
    <source>
        <dbReference type="ARBA" id="ARBA00015988"/>
    </source>
</evidence>
<dbReference type="Pfam" id="PF00882">
    <property type="entry name" value="Zn_dep_PLPC"/>
    <property type="match status" value="1"/>
</dbReference>
<evidence type="ECO:0000256" key="8">
    <source>
        <dbReference type="ARBA" id="ARBA00022801"/>
    </source>
</evidence>
<keyword evidence="9" id="KW-0325">Glycoprotein</keyword>
<feature type="repeat" description="FG-GAP" evidence="12">
    <location>
        <begin position="495"/>
        <end position="558"/>
    </location>
</feature>
<keyword evidence="17" id="KW-1185">Reference proteome</keyword>
<dbReference type="InterPro" id="IPR013517">
    <property type="entry name" value="FG-GAP"/>
</dbReference>
<evidence type="ECO:0000256" key="9">
    <source>
        <dbReference type="ARBA" id="ARBA00023180"/>
    </source>
</evidence>
<feature type="region of interest" description="Disordered" evidence="13">
    <location>
        <begin position="288"/>
        <end position="313"/>
    </location>
</feature>
<dbReference type="Proteomes" id="UP001145021">
    <property type="component" value="Unassembled WGS sequence"/>
</dbReference>
<evidence type="ECO:0000256" key="10">
    <source>
        <dbReference type="ARBA" id="ARBA00029753"/>
    </source>
</evidence>
<name>A0A9W7XQP1_9FUNG</name>
<evidence type="ECO:0000256" key="5">
    <source>
        <dbReference type="ARBA" id="ARBA00022525"/>
    </source>
</evidence>
<dbReference type="InterPro" id="IPR013519">
    <property type="entry name" value="Int_alpha_beta-p"/>
</dbReference>
<dbReference type="PANTHER" id="PTHR23221:SF7">
    <property type="entry name" value="PHOSPHATIDYLINOSITOL-GLYCAN-SPECIFIC PHOSPHOLIPASE D"/>
    <property type="match status" value="1"/>
</dbReference>
<evidence type="ECO:0000256" key="14">
    <source>
        <dbReference type="SAM" id="SignalP"/>
    </source>
</evidence>
<keyword evidence="8" id="KW-0378">Hydrolase</keyword>
<comment type="similarity">
    <text evidence="2">Belongs to the GPLD1 family.</text>
</comment>
<dbReference type="InterPro" id="IPR029002">
    <property type="entry name" value="PLPC/GPLD1"/>
</dbReference>
<dbReference type="GO" id="GO:0004621">
    <property type="term" value="F:glycosylphosphatidylinositol phospholipase D activity"/>
    <property type="evidence" value="ECO:0007669"/>
    <property type="project" value="UniProtKB-EC"/>
</dbReference>
<evidence type="ECO:0000256" key="12">
    <source>
        <dbReference type="PROSITE-ProRule" id="PRU00803"/>
    </source>
</evidence>
<dbReference type="GO" id="GO:0031012">
    <property type="term" value="C:extracellular matrix"/>
    <property type="evidence" value="ECO:0007669"/>
    <property type="project" value="TreeGrafter"/>
</dbReference>
<dbReference type="EMBL" id="JANBOH010000005">
    <property type="protein sequence ID" value="KAJ1648447.1"/>
    <property type="molecule type" value="Genomic_DNA"/>
</dbReference>
<protein>
    <recommendedName>
        <fullName evidence="4">Phosphatidylinositol-glycan-specific phospholipase D</fullName>
        <ecNumber evidence="3">3.1.4.50</ecNumber>
    </recommendedName>
    <alternativeName>
        <fullName evidence="10">Glycosyl-phosphatidylinositol-specific phospholipase D</fullName>
    </alternativeName>
</protein>
<dbReference type="Gene3D" id="2.130.10.130">
    <property type="entry name" value="Integrin alpha, N-terminal"/>
    <property type="match status" value="2"/>
</dbReference>
<feature type="chain" id="PRO_5040944477" description="Phosphatidylinositol-glycan-specific phospholipase D" evidence="14">
    <location>
        <begin position="21"/>
        <end position="922"/>
    </location>
</feature>
<organism evidence="16 17">
    <name type="scientific">Coemansia asiatica</name>
    <dbReference type="NCBI Taxonomy" id="1052880"/>
    <lineage>
        <taxon>Eukaryota</taxon>
        <taxon>Fungi</taxon>
        <taxon>Fungi incertae sedis</taxon>
        <taxon>Zoopagomycota</taxon>
        <taxon>Kickxellomycotina</taxon>
        <taxon>Kickxellomycetes</taxon>
        <taxon>Kickxellales</taxon>
        <taxon>Kickxellaceae</taxon>
        <taxon>Coemansia</taxon>
    </lineage>
</organism>
<evidence type="ECO:0000256" key="2">
    <source>
        <dbReference type="ARBA" id="ARBA00008652"/>
    </source>
</evidence>
<dbReference type="GO" id="GO:0005615">
    <property type="term" value="C:extracellular space"/>
    <property type="evidence" value="ECO:0007669"/>
    <property type="project" value="TreeGrafter"/>
</dbReference>
<evidence type="ECO:0000256" key="13">
    <source>
        <dbReference type="SAM" id="MobiDB-lite"/>
    </source>
</evidence>
<keyword evidence="5" id="KW-0964">Secreted</keyword>
<sequence>MRKRRLFNIFSVSVAVVSNAVLVGGCGPAVHNEVAERARHWFSKPHGNGFSAKVSEYRAILDRQTRSLQAGVVFPDWGYGCMSMDEPAEAAHWTPFLEYGIEYFLRTYSKPYSQRAEQLIAFLFGVASHQVADEQWHSLSGLRDGFMEVLSQSTFGGEFSRAHDVLDVGGDFAMAHMDGLRYILDKWSVPMDDVLEIYRAMGFSLSRWRLNICITRQLYAMEAVKRFGQNLFSSYASKAPMLTERVDDYYIGGLFSMAAGTSECWRSLVDWFELGEFSKKCLVSDYAQGDEPDGDGREDERRRRFRRAPSHQRSPAEAILDAIWPQDAWMRGVNESMAVAAVAAEALVGHDGSLVVSAKNMLFPAVPNEFSGHHGAAASRDSGSSRQHVFAAHKKDEHNQQNGTHAAADACSDITAMFTRVKQLYSTDPYCAFGTAVAAGDFNGNGKLDLAISAPFYTSRNIGSTLGAGAVFVVQEADIAYSFSQQNIVDADPLILTPVIHDNTTSYPLFGSSLAVIDFNADGIDDLAVGSSAYGSAATGAHLGRVDIYLGHLGSGLSTVPDFSLTAAQLSQYMDSPFAYQRIGGFLFGEDIDNDGFKDLLIGAPYHSDVPYELHAGRVFGYLSRPRLLAVAGGHMGAPDISLASPQRQPFEWFGVSAKTVHVDAINTTLLLVGAPGHKQKDAGSSFEHVLAGSVYAFAVDCGAPEKPKPPVFEGMRFAATKDKTQLGSQIHVWQVPGRPKTPLVIFGSPSEYSSGDGFSAAQHLADVPDPSVPERGWQAGEVRIVDPSKWRRHVENGESNDEGADEELAGLLNTLYGAQSPGHFGRALAAADDDLWIGEPLSQKEDGRIYRWRAGLEQPECFFAPKSMSRARFGHRILAAEQRVDAAAAAADGSSGLLVVTAPHDSQFSRLAGSVMLLRRE</sequence>
<dbReference type="PROSITE" id="PS51470">
    <property type="entry name" value="FG_GAP"/>
    <property type="match status" value="3"/>
</dbReference>
<evidence type="ECO:0000256" key="11">
    <source>
        <dbReference type="ARBA" id="ARBA00093237"/>
    </source>
</evidence>
<proteinExistence type="inferred from homology"/>
<evidence type="ECO:0000259" key="15">
    <source>
        <dbReference type="Pfam" id="PF00882"/>
    </source>
</evidence>
<keyword evidence="6 14" id="KW-0732">Signal</keyword>
<evidence type="ECO:0000313" key="16">
    <source>
        <dbReference type="EMBL" id="KAJ1648447.1"/>
    </source>
</evidence>
<evidence type="ECO:0000256" key="1">
    <source>
        <dbReference type="ARBA" id="ARBA00004613"/>
    </source>
</evidence>
<dbReference type="PRINTS" id="PR00718">
    <property type="entry name" value="PHPHLIPASED"/>
</dbReference>
<dbReference type="SUPFAM" id="SSF69318">
    <property type="entry name" value="Integrin alpha N-terminal domain"/>
    <property type="match status" value="1"/>
</dbReference>
<evidence type="ECO:0000256" key="7">
    <source>
        <dbReference type="ARBA" id="ARBA00022737"/>
    </source>
</evidence>
<comment type="catalytic activity">
    <reaction evidence="11">
        <text>a 6-(alpha-D-glucosaminyl)-1-(1,2-diacyl-sn-glycero-3-phospho)-1D-myo-inositol + H2O = 6-(alpha-D-glucosaminyl)-1D-myo-inositol + a 1,2-diacyl-sn-glycero-3-phosphate + H(+)</text>
        <dbReference type="Rhea" id="RHEA:10832"/>
        <dbReference type="ChEBI" id="CHEBI:15377"/>
        <dbReference type="ChEBI" id="CHEBI:15378"/>
        <dbReference type="ChEBI" id="CHEBI:57997"/>
        <dbReference type="ChEBI" id="CHEBI:58608"/>
        <dbReference type="ChEBI" id="CHEBI:58700"/>
        <dbReference type="EC" id="3.1.4.50"/>
    </reaction>
</comment>
<comment type="subcellular location">
    <subcellularLocation>
        <location evidence="1">Secreted</location>
    </subcellularLocation>
</comment>
<feature type="repeat" description="FG-GAP" evidence="12">
    <location>
        <begin position="569"/>
        <end position="631"/>
    </location>
</feature>
<evidence type="ECO:0000256" key="6">
    <source>
        <dbReference type="ARBA" id="ARBA00022729"/>
    </source>
</evidence>
<dbReference type="Pfam" id="PF01839">
    <property type="entry name" value="FG-GAP"/>
    <property type="match status" value="2"/>
</dbReference>
<reference evidence="16" key="1">
    <citation type="submission" date="2022-07" db="EMBL/GenBank/DDBJ databases">
        <title>Phylogenomic reconstructions and comparative analyses of Kickxellomycotina fungi.</title>
        <authorList>
            <person name="Reynolds N.K."/>
            <person name="Stajich J.E."/>
            <person name="Barry K."/>
            <person name="Grigoriev I.V."/>
            <person name="Crous P."/>
            <person name="Smith M.E."/>
        </authorList>
    </citation>
    <scope>NUCLEOTIDE SEQUENCE</scope>
    <source>
        <strain evidence="16">NBRC 105413</strain>
    </source>
</reference>
<dbReference type="PROSITE" id="PS51257">
    <property type="entry name" value="PROKAR_LIPOPROTEIN"/>
    <property type="match status" value="1"/>
</dbReference>
<comment type="caution">
    <text evidence="16">The sequence shown here is derived from an EMBL/GenBank/DDBJ whole genome shotgun (WGS) entry which is preliminary data.</text>
</comment>
<feature type="domain" description="Phospholipase C/D" evidence="15">
    <location>
        <begin position="67"/>
        <end position="189"/>
    </location>
</feature>
<evidence type="ECO:0000256" key="3">
    <source>
        <dbReference type="ARBA" id="ARBA00012284"/>
    </source>
</evidence>
<dbReference type="InterPro" id="IPR028994">
    <property type="entry name" value="Integrin_alpha_N"/>
</dbReference>
<keyword evidence="7" id="KW-0677">Repeat</keyword>
<dbReference type="AlphaFoldDB" id="A0A9W7XQP1"/>
<dbReference type="PANTHER" id="PTHR23221">
    <property type="entry name" value="GLYCOSYLPHOSPHATIDYLINOSITOL PHOSPHOLIPASE D"/>
    <property type="match status" value="1"/>
</dbReference>
<feature type="signal peptide" evidence="14">
    <location>
        <begin position="1"/>
        <end position="20"/>
    </location>
</feature>
<dbReference type="EC" id="3.1.4.50" evidence="3"/>
<evidence type="ECO:0000313" key="17">
    <source>
        <dbReference type="Proteomes" id="UP001145021"/>
    </source>
</evidence>
<accession>A0A9W7XQP1</accession>
<dbReference type="SMART" id="SM00191">
    <property type="entry name" value="Int_alpha"/>
    <property type="match status" value="4"/>
</dbReference>
<dbReference type="InterPro" id="IPR001028">
    <property type="entry name" value="Gprt_PLipase_D"/>
</dbReference>
<gene>
    <name evidence="16" type="ORF">LPJ64_000276</name>
</gene>